<dbReference type="Gene3D" id="1.25.40.10">
    <property type="entry name" value="Tetratricopeptide repeat domain"/>
    <property type="match status" value="1"/>
</dbReference>
<reference evidence="3" key="1">
    <citation type="submission" date="2016-09" db="EMBL/GenBank/DDBJ databases">
        <authorList>
            <person name="Varghese N."/>
            <person name="Submissions S."/>
        </authorList>
    </citation>
    <scope>NUCLEOTIDE SEQUENCE [LARGE SCALE GENOMIC DNA]</scope>
    <source>
        <strain evidence="3">ANC 4422</strain>
    </source>
</reference>
<name>A0A1G6IHA7_9GAMM</name>
<dbReference type="OrthoDB" id="6711314at2"/>
<evidence type="ECO:0000313" key="2">
    <source>
        <dbReference type="EMBL" id="SDC05868.1"/>
    </source>
</evidence>
<dbReference type="STRING" id="1219383.SAMN05421733_108127"/>
<sequence>MKRTLLISQLLVVAIAGCSQLPKQQTKPVFQPTPSPQPAPQSNQPVTENGVVITPYPTGEIKKEVLPPPIIQPPQGTTVVVPTKQPPPRPVQIKNSTNQNSNQPPAVQNLMNQAQQAFKQQQIDRAEHLALQAQRIAPQNSDSYALLAQVALRKNNLSQAQALAQRAASLTSDINAKKQLWTVVLQTAQKQQNTALINKAQSILSTLQ</sequence>
<dbReference type="PANTHER" id="PTHR23082">
    <property type="entry name" value="TRANSCRIPTION INITIATION FACTOR IIIC TFIIIC , POLYPEPTIDE 3-RELATED"/>
    <property type="match status" value="1"/>
</dbReference>
<gene>
    <name evidence="2" type="ORF">SAMN05421733_108127</name>
</gene>
<dbReference type="InterPro" id="IPR011990">
    <property type="entry name" value="TPR-like_helical_dom_sf"/>
</dbReference>
<proteinExistence type="predicted"/>
<protein>
    <submittedName>
        <fullName evidence="2">Uncharacterized protein</fullName>
    </submittedName>
</protein>
<dbReference type="SUPFAM" id="SSF48452">
    <property type="entry name" value="TPR-like"/>
    <property type="match status" value="1"/>
</dbReference>
<dbReference type="PROSITE" id="PS51257">
    <property type="entry name" value="PROKAR_LIPOPROTEIN"/>
    <property type="match status" value="1"/>
</dbReference>
<dbReference type="EMBL" id="FMYL01000008">
    <property type="protein sequence ID" value="SDC05868.1"/>
    <property type="molecule type" value="Genomic_DNA"/>
</dbReference>
<organism evidence="2 3">
    <name type="scientific">Acinetobacter boissieri</name>
    <dbReference type="NCBI Taxonomy" id="1219383"/>
    <lineage>
        <taxon>Bacteria</taxon>
        <taxon>Pseudomonadati</taxon>
        <taxon>Pseudomonadota</taxon>
        <taxon>Gammaproteobacteria</taxon>
        <taxon>Moraxellales</taxon>
        <taxon>Moraxellaceae</taxon>
        <taxon>Acinetobacter</taxon>
    </lineage>
</organism>
<accession>A0A1G6IHA7</accession>
<feature type="region of interest" description="Disordered" evidence="1">
    <location>
        <begin position="25"/>
        <end position="50"/>
    </location>
</feature>
<dbReference type="RefSeq" id="WP_092748994.1">
    <property type="nucleotide sequence ID" value="NZ_FMYL01000008.1"/>
</dbReference>
<dbReference type="GO" id="GO:0000127">
    <property type="term" value="C:transcription factor TFIIIC complex"/>
    <property type="evidence" value="ECO:0007669"/>
    <property type="project" value="TreeGrafter"/>
</dbReference>
<dbReference type="InterPro" id="IPR039340">
    <property type="entry name" value="Tfc4/TFIIIC-102/Sfc4"/>
</dbReference>
<dbReference type="Proteomes" id="UP000242501">
    <property type="component" value="Unassembled WGS sequence"/>
</dbReference>
<evidence type="ECO:0000256" key="1">
    <source>
        <dbReference type="SAM" id="MobiDB-lite"/>
    </source>
</evidence>
<dbReference type="GO" id="GO:0006383">
    <property type="term" value="P:transcription by RNA polymerase III"/>
    <property type="evidence" value="ECO:0007669"/>
    <property type="project" value="InterPro"/>
</dbReference>
<dbReference type="PANTHER" id="PTHR23082:SF0">
    <property type="entry name" value="GENERAL TRANSCRIPTION FACTOR 3C POLYPEPTIDE 3"/>
    <property type="match status" value="1"/>
</dbReference>
<evidence type="ECO:0000313" key="3">
    <source>
        <dbReference type="Proteomes" id="UP000242501"/>
    </source>
</evidence>
<keyword evidence="3" id="KW-1185">Reference proteome</keyword>
<dbReference type="AlphaFoldDB" id="A0A1G6IHA7"/>